<dbReference type="GO" id="GO:0033178">
    <property type="term" value="C:proton-transporting two-sector ATPase complex, catalytic domain"/>
    <property type="evidence" value="ECO:0007669"/>
    <property type="project" value="InterPro"/>
</dbReference>
<reference evidence="4" key="1">
    <citation type="journal article" date="2020" name="Cell">
        <title>Large-Scale Comparative Analyses of Tick Genomes Elucidate Their Genetic Diversity and Vector Capacities.</title>
        <authorList>
            <consortium name="Tick Genome and Microbiome Consortium (TIGMIC)"/>
            <person name="Jia N."/>
            <person name="Wang J."/>
            <person name="Shi W."/>
            <person name="Du L."/>
            <person name="Sun Y."/>
            <person name="Zhan W."/>
            <person name="Jiang J.F."/>
            <person name="Wang Q."/>
            <person name="Zhang B."/>
            <person name="Ji P."/>
            <person name="Bell-Sakyi L."/>
            <person name="Cui X.M."/>
            <person name="Yuan T.T."/>
            <person name="Jiang B.G."/>
            <person name="Yang W.F."/>
            <person name="Lam T.T."/>
            <person name="Chang Q.C."/>
            <person name="Ding S.J."/>
            <person name="Wang X.J."/>
            <person name="Zhu J.G."/>
            <person name="Ruan X.D."/>
            <person name="Zhao L."/>
            <person name="Wei J.T."/>
            <person name="Ye R.Z."/>
            <person name="Que T.C."/>
            <person name="Du C.H."/>
            <person name="Zhou Y.H."/>
            <person name="Cheng J.X."/>
            <person name="Dai P.F."/>
            <person name="Guo W.B."/>
            <person name="Han X.H."/>
            <person name="Huang E.J."/>
            <person name="Li L.F."/>
            <person name="Wei W."/>
            <person name="Gao Y.C."/>
            <person name="Liu J.Z."/>
            <person name="Shao H.Z."/>
            <person name="Wang X."/>
            <person name="Wang C.C."/>
            <person name="Yang T.C."/>
            <person name="Huo Q.B."/>
            <person name="Li W."/>
            <person name="Chen H.Y."/>
            <person name="Chen S.E."/>
            <person name="Zhou L.G."/>
            <person name="Ni X.B."/>
            <person name="Tian J.H."/>
            <person name="Sheng Y."/>
            <person name="Liu T."/>
            <person name="Pan Y.S."/>
            <person name="Xia L.Y."/>
            <person name="Li J."/>
            <person name="Zhao F."/>
            <person name="Cao W.C."/>
        </authorList>
    </citation>
    <scope>NUCLEOTIDE SEQUENCE</scope>
    <source>
        <strain evidence="4">Rsan-2018</strain>
    </source>
</reference>
<dbReference type="SUPFAM" id="SSF160527">
    <property type="entry name" value="V-type ATPase subunit E-like"/>
    <property type="match status" value="1"/>
</dbReference>
<proteinExistence type="inferred from homology"/>
<dbReference type="Proteomes" id="UP000821837">
    <property type="component" value="Chromosome 6"/>
</dbReference>
<keyword evidence="2" id="KW-0813">Transport</keyword>
<dbReference type="GO" id="GO:0046961">
    <property type="term" value="F:proton-transporting ATPase activity, rotational mechanism"/>
    <property type="evidence" value="ECO:0007669"/>
    <property type="project" value="InterPro"/>
</dbReference>
<dbReference type="InterPro" id="IPR038495">
    <property type="entry name" value="ATPase_E_C"/>
</dbReference>
<dbReference type="Gene3D" id="3.30.2320.30">
    <property type="entry name" value="ATP synthase, E subunit, C-terminal"/>
    <property type="match status" value="1"/>
</dbReference>
<evidence type="ECO:0000313" key="5">
    <source>
        <dbReference type="Proteomes" id="UP000821837"/>
    </source>
</evidence>
<comment type="similarity">
    <text evidence="1">Belongs to the V-ATPase E subunit family.</text>
</comment>
<evidence type="ECO:0000256" key="1">
    <source>
        <dbReference type="ARBA" id="ARBA00005901"/>
    </source>
</evidence>
<sequence length="110" mass="11908">MHPAPLQGLYLLLEDDALVTCRKKDAGKVRADVPAALKQMMEKTGITTRVVLREGTCNSDETLGGVVLSCVQGKKTVTNTLAGRLRQVAQEFMPELRATVFGSLTHNVVV</sequence>
<keyword evidence="5" id="KW-1185">Reference proteome</keyword>
<reference evidence="4" key="2">
    <citation type="submission" date="2021-09" db="EMBL/GenBank/DDBJ databases">
        <authorList>
            <person name="Jia N."/>
            <person name="Wang J."/>
            <person name="Shi W."/>
            <person name="Du L."/>
            <person name="Sun Y."/>
            <person name="Zhan W."/>
            <person name="Jiang J."/>
            <person name="Wang Q."/>
            <person name="Zhang B."/>
            <person name="Ji P."/>
            <person name="Sakyi L.B."/>
            <person name="Cui X."/>
            <person name="Yuan T."/>
            <person name="Jiang B."/>
            <person name="Yang W."/>
            <person name="Lam T.T.-Y."/>
            <person name="Chang Q."/>
            <person name="Ding S."/>
            <person name="Wang X."/>
            <person name="Zhu J."/>
            <person name="Ruan X."/>
            <person name="Zhao L."/>
            <person name="Wei J."/>
            <person name="Que T."/>
            <person name="Du C."/>
            <person name="Cheng J."/>
            <person name="Dai P."/>
            <person name="Han X."/>
            <person name="Huang E."/>
            <person name="Gao Y."/>
            <person name="Liu J."/>
            <person name="Shao H."/>
            <person name="Ye R."/>
            <person name="Li L."/>
            <person name="Wei W."/>
            <person name="Wang X."/>
            <person name="Wang C."/>
            <person name="Huo Q."/>
            <person name="Li W."/>
            <person name="Guo W."/>
            <person name="Chen H."/>
            <person name="Chen S."/>
            <person name="Zhou L."/>
            <person name="Zhou L."/>
            <person name="Ni X."/>
            <person name="Tian J."/>
            <person name="Zhou Y."/>
            <person name="Sheng Y."/>
            <person name="Liu T."/>
            <person name="Pan Y."/>
            <person name="Xia L."/>
            <person name="Li J."/>
            <person name="Zhao F."/>
            <person name="Cao W."/>
        </authorList>
    </citation>
    <scope>NUCLEOTIDE SEQUENCE</scope>
    <source>
        <strain evidence="4">Rsan-2018</strain>
        <tissue evidence="4">Larvae</tissue>
    </source>
</reference>
<dbReference type="VEuPathDB" id="VectorBase:RSAN_029557"/>
<evidence type="ECO:0000313" key="4">
    <source>
        <dbReference type="EMBL" id="KAH7946672.1"/>
    </source>
</evidence>
<gene>
    <name evidence="4" type="ORF">HPB52_003196</name>
</gene>
<dbReference type="InterPro" id="IPR002842">
    <property type="entry name" value="ATPase_V1_Esu"/>
</dbReference>
<organism evidence="4 5">
    <name type="scientific">Rhipicephalus sanguineus</name>
    <name type="common">Brown dog tick</name>
    <name type="synonym">Ixodes sanguineus</name>
    <dbReference type="NCBI Taxonomy" id="34632"/>
    <lineage>
        <taxon>Eukaryota</taxon>
        <taxon>Metazoa</taxon>
        <taxon>Ecdysozoa</taxon>
        <taxon>Arthropoda</taxon>
        <taxon>Chelicerata</taxon>
        <taxon>Arachnida</taxon>
        <taxon>Acari</taxon>
        <taxon>Parasitiformes</taxon>
        <taxon>Ixodida</taxon>
        <taxon>Ixodoidea</taxon>
        <taxon>Ixodidae</taxon>
        <taxon>Rhipicephalinae</taxon>
        <taxon>Rhipicephalus</taxon>
        <taxon>Rhipicephalus</taxon>
    </lineage>
</organism>
<evidence type="ECO:0000256" key="2">
    <source>
        <dbReference type="ARBA" id="ARBA00022448"/>
    </source>
</evidence>
<evidence type="ECO:0000256" key="3">
    <source>
        <dbReference type="ARBA" id="ARBA00023065"/>
    </source>
</evidence>
<keyword evidence="3" id="KW-0406">Ion transport</keyword>
<protein>
    <submittedName>
        <fullName evidence="4">Uncharacterized protein</fullName>
    </submittedName>
</protein>
<dbReference type="Pfam" id="PF01991">
    <property type="entry name" value="vATP-synt_E"/>
    <property type="match status" value="1"/>
</dbReference>
<dbReference type="PANTHER" id="PTHR45715">
    <property type="entry name" value="ATPASE H+-TRANSPORTING V1 SUBUNIT E1A-RELATED"/>
    <property type="match status" value="1"/>
</dbReference>
<dbReference type="EMBL" id="JABSTV010001252">
    <property type="protein sequence ID" value="KAH7946672.1"/>
    <property type="molecule type" value="Genomic_DNA"/>
</dbReference>
<name>A0A9D4PKG7_RHISA</name>
<comment type="caution">
    <text evidence="4">The sequence shown here is derived from an EMBL/GenBank/DDBJ whole genome shotgun (WGS) entry which is preliminary data.</text>
</comment>
<dbReference type="AlphaFoldDB" id="A0A9D4PKG7"/>
<accession>A0A9D4PKG7</accession>